<sequence>MRKLLLLLAAVPALARPQSAAAPPYPGAPPPPPPGAAQSPGAQSSAARAALQAQQQAQQAQPQLPAPAPAPRGVRPGPRVQSTPGAPAGTAAGAGAVAPPGAAGGTAHADGVCKPMEGKFLLAFNKADIVDVLEQASRWTCRNFAYTDDVARGKISLLSKTPVTADEAYAAFLAALTANNIAVYPSGRYHKLVRIADAKKTAIPTYLDDGSVAPATEQPITKLFRLRFADPDQLRGIMGNFTSPQGADIQSIPPDVLIITDLGLNIRRIERMLEALDRPGSGELIRFIQVRYAAARDLADKVNQVFQATPGQAGKPGRRPVIGGVATGTPGAPAPAPAPGGAEDGALSISKVMADERTNKLVVIADDKSFQRVKDLVDQLDVPTSGEGQIHVIFMRNATAEDLAQTLSALAQGQASARKSGTPGAPAGIAPQPFQPVQAAAGAGGTPGVTTAALFSGEVKVTADKVANALIVLASGSDFATIQRLVDKLDRPRRQVFVEAVILEVNLQDEKQFGVSAHTAIPYKTSDGTGYIPLGSETGRINSFSPTSIVQLGGFLTGLVGPTSAELSSVLPGVPSLSVLVQALQTNSDVNVISTPHILASDNEDAEITVGQNVPFQAGYSALSSLGSAATSSGTNTSNVSGLLGLGGISSLVAPIQRQNVELRLRIKPQITEGDNVRLQIDEQTEEIASKDPQLGPTTAKRTVKTNISVKDQSTIVIGGLIQDRTIQSVHKTPLLGDIPVLGWLFRDNVTTKTKTNLLLFLTPYIIRDQSDYRRIYERKRREQQEFLQAFYGEPSKYEPTVEYDRKTGPYTKLRKDVELEGLRLENGGPGAPGESAITPGGRGGPLAPASPAPASPAPGATPPPPAAPPAPAPGAAPPAEGPGAAPAPAPAPEASPSEPAPQAPSP</sequence>
<keyword evidence="8" id="KW-0472">Membrane</keyword>
<dbReference type="PANTHER" id="PTHR30332">
    <property type="entry name" value="PROBABLE GENERAL SECRETION PATHWAY PROTEIN D"/>
    <property type="match status" value="1"/>
</dbReference>
<dbReference type="InterPro" id="IPR001775">
    <property type="entry name" value="GspD/PilQ"/>
</dbReference>
<evidence type="ECO:0000256" key="5">
    <source>
        <dbReference type="ARBA" id="ARBA00022692"/>
    </source>
</evidence>
<feature type="compositionally biased region" description="Pro residues" evidence="11">
    <location>
        <begin position="23"/>
        <end position="35"/>
    </location>
</feature>
<evidence type="ECO:0000256" key="2">
    <source>
        <dbReference type="ARBA" id="ARBA00006980"/>
    </source>
</evidence>
<comment type="caution">
    <text evidence="16">The sequence shown here is derived from an EMBL/GenBank/DDBJ whole genome shotgun (WGS) entry which is preliminary data.</text>
</comment>
<dbReference type="Proteomes" id="UP000503640">
    <property type="component" value="Unassembled WGS sequence"/>
</dbReference>
<evidence type="ECO:0000256" key="10">
    <source>
        <dbReference type="RuleBase" id="RU004004"/>
    </source>
</evidence>
<feature type="domain" description="Type II/III secretion system secretin-like" evidence="13">
    <location>
        <begin position="583"/>
        <end position="768"/>
    </location>
</feature>
<name>A0A7I9VGS2_9BACT</name>
<evidence type="ECO:0000256" key="12">
    <source>
        <dbReference type="SAM" id="SignalP"/>
    </source>
</evidence>
<dbReference type="GO" id="GO:0009279">
    <property type="term" value="C:cell outer membrane"/>
    <property type="evidence" value="ECO:0007669"/>
    <property type="project" value="UniProtKB-SubCell"/>
</dbReference>
<feature type="compositionally biased region" description="Low complexity" evidence="11">
    <location>
        <begin position="320"/>
        <end position="331"/>
    </location>
</feature>
<feature type="region of interest" description="Disordered" evidence="11">
    <location>
        <begin position="822"/>
        <end position="907"/>
    </location>
</feature>
<evidence type="ECO:0000256" key="4">
    <source>
        <dbReference type="ARBA" id="ARBA00022452"/>
    </source>
</evidence>
<evidence type="ECO:0000256" key="1">
    <source>
        <dbReference type="ARBA" id="ARBA00004442"/>
    </source>
</evidence>
<evidence type="ECO:0000259" key="14">
    <source>
        <dbReference type="Pfam" id="PF03958"/>
    </source>
</evidence>
<feature type="region of interest" description="Disordered" evidence="11">
    <location>
        <begin position="309"/>
        <end position="343"/>
    </location>
</feature>
<keyword evidence="9" id="KW-0998">Cell outer membrane</keyword>
<evidence type="ECO:0000313" key="16">
    <source>
        <dbReference type="EMBL" id="GEJ55593.1"/>
    </source>
</evidence>
<feature type="domain" description="NolW-like" evidence="14">
    <location>
        <begin position="391"/>
        <end position="495"/>
    </location>
</feature>
<evidence type="ECO:0000256" key="11">
    <source>
        <dbReference type="SAM" id="MobiDB-lite"/>
    </source>
</evidence>
<feature type="compositionally biased region" description="Pro residues" evidence="11">
    <location>
        <begin position="849"/>
        <end position="907"/>
    </location>
</feature>
<dbReference type="InterPro" id="IPR038591">
    <property type="entry name" value="NolW-like_sf"/>
</dbReference>
<evidence type="ECO:0000259" key="13">
    <source>
        <dbReference type="Pfam" id="PF00263"/>
    </source>
</evidence>
<evidence type="ECO:0000256" key="9">
    <source>
        <dbReference type="ARBA" id="ARBA00023237"/>
    </source>
</evidence>
<organism evidence="16 17">
    <name type="scientific">Anaeromyxobacter diazotrophicus</name>
    <dbReference type="NCBI Taxonomy" id="2590199"/>
    <lineage>
        <taxon>Bacteria</taxon>
        <taxon>Pseudomonadati</taxon>
        <taxon>Myxococcota</taxon>
        <taxon>Myxococcia</taxon>
        <taxon>Myxococcales</taxon>
        <taxon>Cystobacterineae</taxon>
        <taxon>Anaeromyxobacteraceae</taxon>
        <taxon>Anaeromyxobacter</taxon>
    </lineage>
</organism>
<accession>A0A7I9VGS2</accession>
<dbReference type="GO" id="GO:0015628">
    <property type="term" value="P:protein secretion by the type II secretion system"/>
    <property type="evidence" value="ECO:0007669"/>
    <property type="project" value="InterPro"/>
</dbReference>
<evidence type="ECO:0000256" key="8">
    <source>
        <dbReference type="ARBA" id="ARBA00023136"/>
    </source>
</evidence>
<feature type="signal peptide" evidence="12">
    <location>
        <begin position="1"/>
        <end position="21"/>
    </location>
</feature>
<feature type="compositionally biased region" description="Low complexity" evidence="11">
    <location>
        <begin position="36"/>
        <end position="63"/>
    </location>
</feature>
<keyword evidence="5" id="KW-0812">Transmembrane</keyword>
<dbReference type="Pfam" id="PF00263">
    <property type="entry name" value="Secretin"/>
    <property type="match status" value="1"/>
</dbReference>
<dbReference type="InterPro" id="IPR004846">
    <property type="entry name" value="T2SS/T3SS_dom"/>
</dbReference>
<feature type="domain" description="NolW-like" evidence="14">
    <location>
        <begin position="286"/>
        <end position="384"/>
    </location>
</feature>
<comment type="similarity">
    <text evidence="2">Belongs to the bacterial secretin family. GSP D subfamily.</text>
</comment>
<dbReference type="Pfam" id="PF21305">
    <property type="entry name" value="type_II_gspD_N0"/>
    <property type="match status" value="1"/>
</dbReference>
<evidence type="ECO:0000256" key="3">
    <source>
        <dbReference type="ARBA" id="ARBA00022448"/>
    </source>
</evidence>
<evidence type="ECO:0008006" key="18">
    <source>
        <dbReference type="Google" id="ProtNLM"/>
    </source>
</evidence>
<dbReference type="PANTHER" id="PTHR30332:SF24">
    <property type="entry name" value="SECRETIN GSPD-RELATED"/>
    <property type="match status" value="1"/>
</dbReference>
<dbReference type="Pfam" id="PF03958">
    <property type="entry name" value="Secretin_N"/>
    <property type="match status" value="2"/>
</dbReference>
<dbReference type="AlphaFoldDB" id="A0A7I9VGS2"/>
<dbReference type="InterPro" id="IPR013356">
    <property type="entry name" value="T2SS_GspD"/>
</dbReference>
<feature type="region of interest" description="Disordered" evidence="11">
    <location>
        <begin position="16"/>
        <end position="94"/>
    </location>
</feature>
<dbReference type="InterPro" id="IPR050810">
    <property type="entry name" value="Bact_Secretion_Sys_Channel"/>
</dbReference>
<dbReference type="InterPro" id="IPR005644">
    <property type="entry name" value="NolW-like"/>
</dbReference>
<dbReference type="EMBL" id="BJTG01000001">
    <property type="protein sequence ID" value="GEJ55593.1"/>
    <property type="molecule type" value="Genomic_DNA"/>
</dbReference>
<protein>
    <recommendedName>
        <fullName evidence="18">General secretion pathway protein D</fullName>
    </recommendedName>
</protein>
<keyword evidence="7" id="KW-0653">Protein transport</keyword>
<dbReference type="RefSeq" id="WP_176062383.1">
    <property type="nucleotide sequence ID" value="NZ_BJTG01000001.1"/>
</dbReference>
<feature type="domain" description="GspD-like N0" evidence="15">
    <location>
        <begin position="123"/>
        <end position="187"/>
    </location>
</feature>
<feature type="chain" id="PRO_5029562065" description="General secretion pathway protein D" evidence="12">
    <location>
        <begin position="22"/>
        <end position="907"/>
    </location>
</feature>
<evidence type="ECO:0000256" key="6">
    <source>
        <dbReference type="ARBA" id="ARBA00022729"/>
    </source>
</evidence>
<dbReference type="GO" id="GO:0015627">
    <property type="term" value="C:type II protein secretion system complex"/>
    <property type="evidence" value="ECO:0007669"/>
    <property type="project" value="InterPro"/>
</dbReference>
<dbReference type="Gene3D" id="3.30.1370.120">
    <property type="match status" value="3"/>
</dbReference>
<reference evidence="17" key="1">
    <citation type="journal article" date="2020" name="Appl. Environ. Microbiol.">
        <title>Diazotrophic Anaeromyxobacter Isolates from Soils.</title>
        <authorList>
            <person name="Masuda Y."/>
            <person name="Yamanaka H."/>
            <person name="Xu Z.X."/>
            <person name="Shiratori Y."/>
            <person name="Aono T."/>
            <person name="Amachi S."/>
            <person name="Senoo K."/>
            <person name="Itoh H."/>
        </authorList>
    </citation>
    <scope>NUCLEOTIDE SEQUENCE [LARGE SCALE GENOMIC DNA]</scope>
    <source>
        <strain evidence="17">R267</strain>
    </source>
</reference>
<feature type="compositionally biased region" description="Low complexity" evidence="11">
    <location>
        <begin position="71"/>
        <end position="94"/>
    </location>
</feature>
<evidence type="ECO:0000256" key="7">
    <source>
        <dbReference type="ARBA" id="ARBA00022927"/>
    </source>
</evidence>
<keyword evidence="17" id="KW-1185">Reference proteome</keyword>
<gene>
    <name evidence="16" type="ORF">AMYX_03340</name>
</gene>
<dbReference type="NCBIfam" id="TIGR02517">
    <property type="entry name" value="type_II_gspD"/>
    <property type="match status" value="1"/>
</dbReference>
<keyword evidence="4" id="KW-1134">Transmembrane beta strand</keyword>
<dbReference type="PRINTS" id="PR00811">
    <property type="entry name" value="BCTERIALGSPD"/>
</dbReference>
<comment type="subcellular location">
    <subcellularLocation>
        <location evidence="1 10">Cell outer membrane</location>
    </subcellularLocation>
</comment>
<keyword evidence="3 10" id="KW-0813">Transport</keyword>
<evidence type="ECO:0000313" key="17">
    <source>
        <dbReference type="Proteomes" id="UP000503640"/>
    </source>
</evidence>
<keyword evidence="6 12" id="KW-0732">Signal</keyword>
<dbReference type="InterPro" id="IPR049371">
    <property type="entry name" value="GspD-like_N0"/>
</dbReference>
<evidence type="ECO:0000259" key="15">
    <source>
        <dbReference type="Pfam" id="PF21305"/>
    </source>
</evidence>
<proteinExistence type="inferred from homology"/>